<proteinExistence type="predicted"/>
<dbReference type="GO" id="GO:0016301">
    <property type="term" value="F:kinase activity"/>
    <property type="evidence" value="ECO:0007669"/>
    <property type="project" value="UniProtKB-KW"/>
</dbReference>
<keyword evidence="1" id="KW-0808">Transferase</keyword>
<evidence type="ECO:0000313" key="2">
    <source>
        <dbReference type="Proteomes" id="UP000221020"/>
    </source>
</evidence>
<evidence type="ECO:0000313" key="1">
    <source>
        <dbReference type="EMBL" id="PED83277.1"/>
    </source>
</evidence>
<dbReference type="Proteomes" id="UP000221020">
    <property type="component" value="Unassembled WGS sequence"/>
</dbReference>
<accession>A0AA91ZUD6</accession>
<dbReference type="InterPro" id="IPR043519">
    <property type="entry name" value="NT_sf"/>
</dbReference>
<gene>
    <name evidence="1" type="ORF">CON65_07355</name>
</gene>
<dbReference type="Gene3D" id="3.30.460.10">
    <property type="entry name" value="Beta Polymerase, domain 2"/>
    <property type="match status" value="1"/>
</dbReference>
<organism evidence="1 2">
    <name type="scientific">Bacillus pseudomycoides</name>
    <dbReference type="NCBI Taxonomy" id="64104"/>
    <lineage>
        <taxon>Bacteria</taxon>
        <taxon>Bacillati</taxon>
        <taxon>Bacillota</taxon>
        <taxon>Bacilli</taxon>
        <taxon>Bacillales</taxon>
        <taxon>Bacillaceae</taxon>
        <taxon>Bacillus</taxon>
        <taxon>Bacillus cereus group</taxon>
    </lineage>
</organism>
<dbReference type="Pfam" id="PF04229">
    <property type="entry name" value="GrpB"/>
    <property type="match status" value="1"/>
</dbReference>
<dbReference type="AlphaFoldDB" id="A0AA91ZUD6"/>
<sequence>MELGLKGDEIKFVHYTDEWRKEFTKVKNDIQKNVNIEENRIEHIGSTAIEGILAKPIVDILVAVNDLNSVEESIIKGLKKIGFLQLKVKRPGEIVFAKFTDDSFEKRTHYIHLVEYKKDLWNNLIFFRDYLNEHEEAREEYTNLKLDYVKIRSTGIREYTDHKERFVKSIFKKRK</sequence>
<protein>
    <submittedName>
        <fullName evidence="1">Dephospho-CoA kinase</fullName>
    </submittedName>
</protein>
<dbReference type="RefSeq" id="WP_097896584.1">
    <property type="nucleotide sequence ID" value="NZ_NVOR01000020.1"/>
</dbReference>
<dbReference type="EMBL" id="NVOR01000020">
    <property type="protein sequence ID" value="PED83277.1"/>
    <property type="molecule type" value="Genomic_DNA"/>
</dbReference>
<reference evidence="1 2" key="1">
    <citation type="submission" date="2017-09" db="EMBL/GenBank/DDBJ databases">
        <title>Large-scale bioinformatics analysis of Bacillus genomes uncovers conserved roles of natural products in bacterial physiology.</title>
        <authorList>
            <consortium name="Agbiome Team Llc"/>
            <person name="Bleich R.M."/>
            <person name="Grubbs K.J."/>
            <person name="Santa Maria K.C."/>
            <person name="Allen S.E."/>
            <person name="Farag S."/>
            <person name="Shank E.A."/>
            <person name="Bowers A."/>
        </authorList>
    </citation>
    <scope>NUCLEOTIDE SEQUENCE [LARGE SCALE GENOMIC DNA]</scope>
    <source>
        <strain evidence="1 2">AFS092012</strain>
    </source>
</reference>
<dbReference type="SUPFAM" id="SSF81301">
    <property type="entry name" value="Nucleotidyltransferase"/>
    <property type="match status" value="1"/>
</dbReference>
<name>A0AA91ZUD6_9BACI</name>
<dbReference type="PANTHER" id="PTHR34822">
    <property type="entry name" value="GRPB DOMAIN PROTEIN (AFU_ORTHOLOGUE AFUA_1G01530)"/>
    <property type="match status" value="1"/>
</dbReference>
<dbReference type="PANTHER" id="PTHR34822:SF1">
    <property type="entry name" value="GRPB FAMILY PROTEIN"/>
    <property type="match status" value="1"/>
</dbReference>
<comment type="caution">
    <text evidence="1">The sequence shown here is derived from an EMBL/GenBank/DDBJ whole genome shotgun (WGS) entry which is preliminary data.</text>
</comment>
<dbReference type="InterPro" id="IPR007344">
    <property type="entry name" value="GrpB/CoaE"/>
</dbReference>
<keyword evidence="1" id="KW-0418">Kinase</keyword>